<gene>
    <name evidence="1" type="ORF">METZ01_LOCUS203027</name>
</gene>
<reference evidence="1" key="1">
    <citation type="submission" date="2018-05" db="EMBL/GenBank/DDBJ databases">
        <authorList>
            <person name="Lanie J.A."/>
            <person name="Ng W.-L."/>
            <person name="Kazmierczak K.M."/>
            <person name="Andrzejewski T.M."/>
            <person name="Davidsen T.M."/>
            <person name="Wayne K.J."/>
            <person name="Tettelin H."/>
            <person name="Glass J.I."/>
            <person name="Rusch D."/>
            <person name="Podicherti R."/>
            <person name="Tsui H.-C.T."/>
            <person name="Winkler M.E."/>
        </authorList>
    </citation>
    <scope>NUCLEOTIDE SEQUENCE</scope>
</reference>
<name>A0A382EJT5_9ZZZZ</name>
<proteinExistence type="predicted"/>
<evidence type="ECO:0000313" key="1">
    <source>
        <dbReference type="EMBL" id="SVB50173.1"/>
    </source>
</evidence>
<sequence length="112" mass="12706">MSQVKDWVKEGVIPEDAKHTVEDFDQNEITARLHFRIAANSLRTGLGEVSEQHFEKAEELAPLDFTIVRASMPLRGGNPFGEEFFDLYERYQNAGSPYHGIPRQTAKLGKND</sequence>
<protein>
    <submittedName>
        <fullName evidence="1">Uncharacterized protein</fullName>
    </submittedName>
</protein>
<organism evidence="1">
    <name type="scientific">marine metagenome</name>
    <dbReference type="NCBI Taxonomy" id="408172"/>
    <lineage>
        <taxon>unclassified sequences</taxon>
        <taxon>metagenomes</taxon>
        <taxon>ecological metagenomes</taxon>
    </lineage>
</organism>
<dbReference type="AlphaFoldDB" id="A0A382EJT5"/>
<dbReference type="EMBL" id="UINC01044561">
    <property type="protein sequence ID" value="SVB50173.1"/>
    <property type="molecule type" value="Genomic_DNA"/>
</dbReference>
<accession>A0A382EJT5</accession>